<keyword evidence="10" id="KW-1185">Reference proteome</keyword>
<feature type="transmembrane region" description="Helical" evidence="7">
    <location>
        <begin position="420"/>
        <end position="440"/>
    </location>
</feature>
<proteinExistence type="inferred from homology"/>
<dbReference type="CDD" id="cd17352">
    <property type="entry name" value="MFS_MCT_SLC16"/>
    <property type="match status" value="1"/>
</dbReference>
<dbReference type="GeneID" id="85311031"/>
<dbReference type="InterPro" id="IPR036259">
    <property type="entry name" value="MFS_trans_sf"/>
</dbReference>
<organism evidence="9 10">
    <name type="scientific">Phialemonium atrogriseum</name>
    <dbReference type="NCBI Taxonomy" id="1093897"/>
    <lineage>
        <taxon>Eukaryota</taxon>
        <taxon>Fungi</taxon>
        <taxon>Dikarya</taxon>
        <taxon>Ascomycota</taxon>
        <taxon>Pezizomycotina</taxon>
        <taxon>Sordariomycetes</taxon>
        <taxon>Sordariomycetidae</taxon>
        <taxon>Cephalothecales</taxon>
        <taxon>Cephalothecaceae</taxon>
        <taxon>Phialemonium</taxon>
    </lineage>
</organism>
<feature type="transmembrane region" description="Helical" evidence="7">
    <location>
        <begin position="246"/>
        <end position="268"/>
    </location>
</feature>
<dbReference type="InterPro" id="IPR011701">
    <property type="entry name" value="MFS"/>
</dbReference>
<reference evidence="9" key="1">
    <citation type="submission" date="2023-06" db="EMBL/GenBank/DDBJ databases">
        <title>Genome-scale phylogeny and comparative genomics of the fungal order Sordariales.</title>
        <authorList>
            <consortium name="Lawrence Berkeley National Laboratory"/>
            <person name="Hensen N."/>
            <person name="Bonometti L."/>
            <person name="Westerberg I."/>
            <person name="Brannstrom I.O."/>
            <person name="Guillou S."/>
            <person name="Cros-Aarteil S."/>
            <person name="Calhoun S."/>
            <person name="Haridas S."/>
            <person name="Kuo A."/>
            <person name="Mondo S."/>
            <person name="Pangilinan J."/>
            <person name="Riley R."/>
            <person name="Labutti K."/>
            <person name="Andreopoulos B."/>
            <person name="Lipzen A."/>
            <person name="Chen C."/>
            <person name="Yanf M."/>
            <person name="Daum C."/>
            <person name="Ng V."/>
            <person name="Clum A."/>
            <person name="Steindorff A."/>
            <person name="Ohm R."/>
            <person name="Martin F."/>
            <person name="Silar P."/>
            <person name="Natvig D."/>
            <person name="Lalanne C."/>
            <person name="Gautier V."/>
            <person name="Ament-Velasquez S.L."/>
            <person name="Kruys A."/>
            <person name="Hutchinson M.I."/>
            <person name="Powell A.J."/>
            <person name="Barry K."/>
            <person name="Miller A.N."/>
            <person name="Grigoriev I.V."/>
            <person name="Debuchy R."/>
            <person name="Gladieux P."/>
            <person name="Thoren M.H."/>
            <person name="Johannesson H."/>
        </authorList>
    </citation>
    <scope>NUCLEOTIDE SEQUENCE</scope>
    <source>
        <strain evidence="9">8032-3</strain>
    </source>
</reference>
<evidence type="ECO:0000256" key="1">
    <source>
        <dbReference type="ARBA" id="ARBA00004141"/>
    </source>
</evidence>
<feature type="transmembrane region" description="Helical" evidence="7">
    <location>
        <begin position="157"/>
        <end position="176"/>
    </location>
</feature>
<feature type="transmembrane region" description="Helical" evidence="7">
    <location>
        <begin position="356"/>
        <end position="375"/>
    </location>
</feature>
<dbReference type="InterPro" id="IPR050327">
    <property type="entry name" value="Proton-linked_MCT"/>
</dbReference>
<feature type="transmembrane region" description="Helical" evidence="7">
    <location>
        <begin position="87"/>
        <end position="116"/>
    </location>
</feature>
<accession>A0AAJ0FNN5</accession>
<keyword evidence="5 7" id="KW-1133">Transmembrane helix</keyword>
<dbReference type="PANTHER" id="PTHR11360:SF224">
    <property type="entry name" value="MAJOR FACILITATOR SUPERFAMILY (MFS) PROFILE DOMAIN-CONTAINING PROTEIN-RELATED"/>
    <property type="match status" value="1"/>
</dbReference>
<dbReference type="PANTHER" id="PTHR11360">
    <property type="entry name" value="MONOCARBOXYLATE TRANSPORTER"/>
    <property type="match status" value="1"/>
</dbReference>
<feature type="transmembrane region" description="Helical" evidence="7">
    <location>
        <begin position="325"/>
        <end position="344"/>
    </location>
</feature>
<evidence type="ECO:0000256" key="2">
    <source>
        <dbReference type="ARBA" id="ARBA00006727"/>
    </source>
</evidence>
<gene>
    <name evidence="9" type="ORF">QBC33DRAFT_538037</name>
</gene>
<dbReference type="RefSeq" id="XP_060283553.1">
    <property type="nucleotide sequence ID" value="XM_060427844.1"/>
</dbReference>
<feature type="transmembrane region" description="Helical" evidence="7">
    <location>
        <begin position="381"/>
        <end position="399"/>
    </location>
</feature>
<dbReference type="Gene3D" id="1.20.1250.20">
    <property type="entry name" value="MFS general substrate transporter like domains"/>
    <property type="match status" value="2"/>
</dbReference>
<feature type="domain" description="Major facilitator superfamily (MFS) profile" evidence="8">
    <location>
        <begin position="87"/>
        <end position="467"/>
    </location>
</feature>
<feature type="transmembrane region" description="Helical" evidence="7">
    <location>
        <begin position="289"/>
        <end position="313"/>
    </location>
</feature>
<dbReference type="GO" id="GO:0022857">
    <property type="term" value="F:transmembrane transporter activity"/>
    <property type="evidence" value="ECO:0007669"/>
    <property type="project" value="InterPro"/>
</dbReference>
<sequence>MARSTGGGSDSSMTLDEKAPDMAYAKAPYSPSMARIASQQRETIANEAAEPEAVAEADLEKTGALPPHQPAPGIFDPSSFPDGGLQAWLVVFGGWCGLFCTFGLINCVGVFVEYYARGPLSHYSLPTVSWITSVQVFFMTFSGIVFGRLFDNFGPRWLLVFGTIAYVFGLMMVSLSTQYYQFFLAQGVVSAIGSSAIFNACMASVVSWFHRRRAAAFGIMVSGSSLGGVILPIMMNHMIAKVGYPWAIRAVAFMFLFLCSIACLTVRSRLPPRPKPLVIDDYLSGFRQLSFVLTVAAAFFFFLGMFLPFNYIILQAEANGMDPDLTAYLLPIINAVSIIGRIAPGIVADKIGRFNVTIFITALSGVITLALWIPGKTNGPIIAYAILFGFSSGGFIGLGPTLVAQISDIRQIGVRTGTSFAVQSFGALAGSPIAGAIVAAQGGSFLGLQVFCGCSMLVSVALFVAARWAQVGWVVKKKV</sequence>
<protein>
    <submittedName>
        <fullName evidence="9">Riboflavin transporter mch5 protein</fullName>
    </submittedName>
</protein>
<evidence type="ECO:0000313" key="10">
    <source>
        <dbReference type="Proteomes" id="UP001244011"/>
    </source>
</evidence>
<comment type="similarity">
    <text evidence="2">Belongs to the major facilitator superfamily. Monocarboxylate porter (TC 2.A.1.13) family.</text>
</comment>
<keyword evidence="4 7" id="KW-0812">Transmembrane</keyword>
<dbReference type="AlphaFoldDB" id="A0AAJ0FNN5"/>
<evidence type="ECO:0000256" key="7">
    <source>
        <dbReference type="SAM" id="Phobius"/>
    </source>
</evidence>
<evidence type="ECO:0000256" key="3">
    <source>
        <dbReference type="ARBA" id="ARBA00022448"/>
    </source>
</evidence>
<dbReference type="Proteomes" id="UP001244011">
    <property type="component" value="Unassembled WGS sequence"/>
</dbReference>
<dbReference type="PROSITE" id="PS50850">
    <property type="entry name" value="MFS"/>
    <property type="match status" value="1"/>
</dbReference>
<comment type="caution">
    <text evidence="9">The sequence shown here is derived from an EMBL/GenBank/DDBJ whole genome shotgun (WGS) entry which is preliminary data.</text>
</comment>
<feature type="transmembrane region" description="Helical" evidence="7">
    <location>
        <begin position="446"/>
        <end position="469"/>
    </location>
</feature>
<dbReference type="GO" id="GO:0016020">
    <property type="term" value="C:membrane"/>
    <property type="evidence" value="ECO:0007669"/>
    <property type="project" value="UniProtKB-SubCell"/>
</dbReference>
<name>A0AAJ0FNN5_9PEZI</name>
<evidence type="ECO:0000256" key="5">
    <source>
        <dbReference type="ARBA" id="ARBA00022989"/>
    </source>
</evidence>
<keyword evidence="6 7" id="KW-0472">Membrane</keyword>
<evidence type="ECO:0000259" key="8">
    <source>
        <dbReference type="PROSITE" id="PS50850"/>
    </source>
</evidence>
<dbReference type="SUPFAM" id="SSF103473">
    <property type="entry name" value="MFS general substrate transporter"/>
    <property type="match status" value="1"/>
</dbReference>
<feature type="transmembrane region" description="Helical" evidence="7">
    <location>
        <begin position="182"/>
        <end position="202"/>
    </location>
</feature>
<evidence type="ECO:0000256" key="4">
    <source>
        <dbReference type="ARBA" id="ARBA00022692"/>
    </source>
</evidence>
<evidence type="ECO:0000313" key="9">
    <source>
        <dbReference type="EMBL" id="KAK1767340.1"/>
    </source>
</evidence>
<evidence type="ECO:0000256" key="6">
    <source>
        <dbReference type="ARBA" id="ARBA00023136"/>
    </source>
</evidence>
<dbReference type="Pfam" id="PF07690">
    <property type="entry name" value="MFS_1"/>
    <property type="match status" value="1"/>
</dbReference>
<feature type="transmembrane region" description="Helical" evidence="7">
    <location>
        <begin position="128"/>
        <end position="150"/>
    </location>
</feature>
<keyword evidence="3" id="KW-0813">Transport</keyword>
<dbReference type="InterPro" id="IPR020846">
    <property type="entry name" value="MFS_dom"/>
</dbReference>
<feature type="transmembrane region" description="Helical" evidence="7">
    <location>
        <begin position="214"/>
        <end position="234"/>
    </location>
</feature>
<comment type="subcellular location">
    <subcellularLocation>
        <location evidence="1">Membrane</location>
        <topology evidence="1">Multi-pass membrane protein</topology>
    </subcellularLocation>
</comment>
<dbReference type="EMBL" id="MU839008">
    <property type="protein sequence ID" value="KAK1767340.1"/>
    <property type="molecule type" value="Genomic_DNA"/>
</dbReference>